<proteinExistence type="predicted"/>
<name>A0A1S4GYS0_ANOGA</name>
<dbReference type="VEuPathDB" id="VectorBase:AGAMI1_005814"/>
<organism evidence="1 2">
    <name type="scientific">Anopheles gambiae</name>
    <name type="common">African malaria mosquito</name>
    <dbReference type="NCBI Taxonomy" id="7165"/>
    <lineage>
        <taxon>Eukaryota</taxon>
        <taxon>Metazoa</taxon>
        <taxon>Ecdysozoa</taxon>
        <taxon>Arthropoda</taxon>
        <taxon>Hexapoda</taxon>
        <taxon>Insecta</taxon>
        <taxon>Pterygota</taxon>
        <taxon>Neoptera</taxon>
        <taxon>Endopterygota</taxon>
        <taxon>Diptera</taxon>
        <taxon>Nematocera</taxon>
        <taxon>Culicoidea</taxon>
        <taxon>Culicidae</taxon>
        <taxon>Anophelinae</taxon>
        <taxon>Anopheles</taxon>
    </lineage>
</organism>
<dbReference type="ExpressionAtlas" id="A0A1S4GYS0">
    <property type="expression patterns" value="differential"/>
</dbReference>
<dbReference type="InParanoid" id="A0A1S4GYS0"/>
<dbReference type="VEuPathDB" id="VectorBase:AGAP008623"/>
<reference evidence="1 2" key="1">
    <citation type="journal article" date="2002" name="Science">
        <title>The genome sequence of the malaria mosquito Anopheles gambiae.</title>
        <authorList>
            <person name="Holt R.A."/>
            <person name="Subramanian G.M."/>
            <person name="Halpern A."/>
            <person name="Sutton G.G."/>
            <person name="Charlab R."/>
            <person name="Nusskern D.R."/>
            <person name="Wincker P."/>
            <person name="Clark A.G."/>
            <person name="Ribeiro J.M."/>
            <person name="Wides R."/>
            <person name="Salzberg S.L."/>
            <person name="Loftus B."/>
            <person name="Yandell M."/>
            <person name="Majoros W.H."/>
            <person name="Rusch D.B."/>
            <person name="Lai Z."/>
            <person name="Kraft C.L."/>
            <person name="Abril J.F."/>
            <person name="Anthouard V."/>
            <person name="Arensburger P."/>
            <person name="Atkinson P.W."/>
            <person name="Baden H."/>
            <person name="de Berardinis V."/>
            <person name="Baldwin D."/>
            <person name="Benes V."/>
            <person name="Biedler J."/>
            <person name="Blass C."/>
            <person name="Bolanos R."/>
            <person name="Boscus D."/>
            <person name="Barnstead M."/>
            <person name="Cai S."/>
            <person name="Center A."/>
            <person name="Chaturverdi K."/>
            <person name="Christophides G.K."/>
            <person name="Chrystal M.A."/>
            <person name="Clamp M."/>
            <person name="Cravchik A."/>
            <person name="Curwen V."/>
            <person name="Dana A."/>
            <person name="Delcher A."/>
            <person name="Dew I."/>
            <person name="Evans C.A."/>
            <person name="Flanigan M."/>
            <person name="Grundschober-Freimoser A."/>
            <person name="Friedli L."/>
            <person name="Gu Z."/>
            <person name="Guan P."/>
            <person name="Guigo R."/>
            <person name="Hillenmeyer M.E."/>
            <person name="Hladun S.L."/>
            <person name="Hogan J.R."/>
            <person name="Hong Y.S."/>
            <person name="Hoover J."/>
            <person name="Jaillon O."/>
            <person name="Ke Z."/>
            <person name="Kodira C."/>
            <person name="Kokoza E."/>
            <person name="Koutsos A."/>
            <person name="Letunic I."/>
            <person name="Levitsky A."/>
            <person name="Liang Y."/>
            <person name="Lin J.J."/>
            <person name="Lobo N.F."/>
            <person name="Lopez J.R."/>
            <person name="Malek J.A."/>
            <person name="McIntosh T.C."/>
            <person name="Meister S."/>
            <person name="Miller J."/>
            <person name="Mobarry C."/>
            <person name="Mongin E."/>
            <person name="Murphy S.D."/>
            <person name="O'Brochta D.A."/>
            <person name="Pfannkoch C."/>
            <person name="Qi R."/>
            <person name="Regier M.A."/>
            <person name="Remington K."/>
            <person name="Shao H."/>
            <person name="Sharakhova M.V."/>
            <person name="Sitter C.D."/>
            <person name="Shetty J."/>
            <person name="Smith T.J."/>
            <person name="Strong R."/>
            <person name="Sun J."/>
            <person name="Thomasova D."/>
            <person name="Ton L.Q."/>
            <person name="Topalis P."/>
            <person name="Tu Z."/>
            <person name="Unger M.F."/>
            <person name="Walenz B."/>
            <person name="Wang A."/>
            <person name="Wang J."/>
            <person name="Wang M."/>
            <person name="Wang X."/>
            <person name="Woodford K.J."/>
            <person name="Wortman J.R."/>
            <person name="Wu M."/>
            <person name="Yao A."/>
            <person name="Zdobnov E.M."/>
            <person name="Zhang H."/>
            <person name="Zhao Q."/>
            <person name="Zhao S."/>
            <person name="Zhu S.C."/>
            <person name="Zhimulev I."/>
            <person name="Coluzzi M."/>
            <person name="della Torre A."/>
            <person name="Roth C.W."/>
            <person name="Louis C."/>
            <person name="Kalush F."/>
            <person name="Mural R.J."/>
            <person name="Myers E.W."/>
            <person name="Adams M.D."/>
            <person name="Smith H.O."/>
            <person name="Broder S."/>
            <person name="Gardner M.J."/>
            <person name="Fraser C.M."/>
            <person name="Birney E."/>
            <person name="Bork P."/>
            <person name="Brey P.T."/>
            <person name="Venter J.C."/>
            <person name="Weissenbach J."/>
            <person name="Kafatos F.C."/>
            <person name="Collins F.H."/>
            <person name="Hoffman S.L."/>
        </authorList>
    </citation>
    <scope>NUCLEOTIDE SEQUENCE [LARGE SCALE GENOMIC DNA]</scope>
    <source>
        <strain evidence="1 2">PEST</strain>
    </source>
</reference>
<accession>A0A1S4GYS0</accession>
<dbReference type="Proteomes" id="UP000007062">
    <property type="component" value="Chromosome 3R"/>
</dbReference>
<dbReference type="AlphaFoldDB" id="A0A1S4GYS0"/>
<evidence type="ECO:0000313" key="2">
    <source>
        <dbReference type="Proteomes" id="UP000007062"/>
    </source>
</evidence>
<keyword evidence="2" id="KW-1185">Reference proteome</keyword>
<reference evidence="1 2" key="2">
    <citation type="journal article" date="2004" name="Trends Parasitol.">
        <title>The Anopheles gambiae genome: an update.</title>
        <authorList>
            <person name="Mongin E."/>
            <person name="Louis C."/>
            <person name="Holt R.A."/>
            <person name="Birney E."/>
            <person name="Collins F.H."/>
        </authorList>
    </citation>
    <scope>NUCLEOTIDE SEQUENCE [LARGE SCALE GENOMIC DNA]</scope>
    <source>
        <strain evidence="1 2">PEST</strain>
    </source>
</reference>
<dbReference type="EMBL" id="AAAB01008944">
    <property type="status" value="NOT_ANNOTATED_CDS"/>
    <property type="molecule type" value="Genomic_DNA"/>
</dbReference>
<evidence type="ECO:0000313" key="1">
    <source>
        <dbReference type="EnsemblMetazoa" id="AGAP008623-PA"/>
    </source>
</evidence>
<reference evidence="1" key="3">
    <citation type="submission" date="2020-05" db="UniProtKB">
        <authorList>
            <consortium name="EnsemblMetazoa"/>
        </authorList>
    </citation>
    <scope>IDENTIFICATION</scope>
    <source>
        <strain evidence="1">PEST</strain>
    </source>
</reference>
<protein>
    <submittedName>
        <fullName evidence="1">Uncharacterized protein</fullName>
    </submittedName>
</protein>
<dbReference type="EnsemblMetazoa" id="AGAP008623-RA">
    <property type="protein sequence ID" value="AGAP008623-PA"/>
    <property type="gene ID" value="AGAP008623"/>
</dbReference>
<sequence>MEDGLFNALCSKAKNGKTIYHSWRELFQERKDEATMLVLQLFIDMTGFGYTVADTDLALLMEDDPHPLDNNITTSSQNFFQNGTFVANFSMFWQHAIVHQWKELLSGNDWFNKCVMLVMLLCRSKTDECAMVGSFICADLVPHLCAAHHNLLNDMERAASWQGNQRKSSLKKKEYYIDQVCQALSTEIGNGFKYAKLSGLLMEKLCEAFVTYPDLLILTHGQLELLGAGLRWKQRQSVHLALKCMKQLMSDSFSSDINNAAGIFILKMENQLTRIMDSYKSSETAILHLFLEALNTVGNIPLCEETAEKIIHKMFNPDEAVVNAAIDLHGMYHAAIHPSAEVEMNALIAILDVYERYAYPLASFEAVIKKLWIKGFFRKLDELFQMLLDAMDTPANAGFIASCIAHTISYCHRLLMEDIRMKISPSSDNVNWSFMRKRMQSFVANYPKCLNAASRTPNIYNLLLNCMSPANNELYRFAEVDCEAYHEEVLFNILSKVALDECSYPVLFQTLTTIYSFDTIAHISEDVWNELTEKYYTLFFHTRSRLRSYNLGIDKKLMESYSNAITRLCVLIEINNTSEHVFTLAEYLANDLRLLPKMNLSDESIGIFYRLYKNALYAVVQCCLAALPSDNPTAGIKYDQLGKRVQAFMGVLVEQLDGGQQSPFTVSSHVANALCNMLILTQETADPSQQTGSIKQHMMYRVEPEVLAKLSAYIEQHVFGGGVESDAESSCLLAQKLMLATYNDVYRLHLALPRQSDTCAIVKYYGENALFADELEQLLSIVYGKDPKEFFSLVAHVVMDYCKKTNINAKVKKFLSNLKQFAKKCLAHEYEEEYLTNIIQSVIGQSLEQVFTINGVALNVIEKLFTIMKPLVAPLPLENRKAIKLFIRQHPNFASYMEDENSELRTILKSFLKILKK</sequence>